<keyword evidence="3" id="KW-0862">Zinc</keyword>
<dbReference type="InterPro" id="IPR024119">
    <property type="entry name" value="TF_DEAF-1"/>
</dbReference>
<feature type="domain" description="MYND-type" evidence="5">
    <location>
        <begin position="354"/>
        <end position="390"/>
    </location>
</feature>
<keyword evidence="1" id="KW-0479">Metal-binding</keyword>
<dbReference type="SUPFAM" id="SSF144232">
    <property type="entry name" value="HIT/MYND zinc finger-like"/>
    <property type="match status" value="1"/>
</dbReference>
<accession>A0A0D7BT36</accession>
<gene>
    <name evidence="6" type="ORF">CYLTODRAFT_365815</name>
</gene>
<evidence type="ECO:0000256" key="1">
    <source>
        <dbReference type="ARBA" id="ARBA00022723"/>
    </source>
</evidence>
<dbReference type="PANTHER" id="PTHR10237">
    <property type="entry name" value="DEFORMED EPIDERMAL AUTOREGULATORY FACTOR 1 HOMOLOG SUPPRESSIN"/>
    <property type="match status" value="1"/>
</dbReference>
<sequence>MAFGSDMFTLDSLMFCKAHGNEFCNHCCCDHRMCNNILIQDEYPQSHLKLSDDRTPISNIWGLCGPVKLGVSPQDGEDIYGCKTHKLEECRECFNWVEIMKKTEHKKKSVRKVRDRTQLLEFLRVMGAPFPQETKLKDAELEKRLTSAITSCQNLGSYGASSIDPSKLPKWPSNDSAVQCMRRFGSIAEAMEYFDENGNMRPARQLPPDNALTDARQSMMHLVKNFGEGRKTFILQDEASTEAICVRTLDILKLDKDTPLVLLIYELGSSSSPSESTLDFVTQEMRNKSLGQLRATVEEQALFRKLLADNSIRVSPSYKPKKERHERTFKLSFIVPVARLSQVESGRITRNLGCILCGEKADKRCSQCLSISYCSAECQKSHWKEHKTMCKSLKGGTWAPLIIKTEMNINGQRAVADMYSYHAPMSKLGVIDDSRDHIDGIPENAHGDQPFIIKLQRPMDPPGARIPGPMLVYDRQRTFKAYSTAVDNSATFTRFIDSIKSTANTLKAYRWARRVGSHELSVCLDREPSPVPTW</sequence>
<reference evidence="6 7" key="1">
    <citation type="journal article" date="2015" name="Fungal Genet. Biol.">
        <title>Evolution of novel wood decay mechanisms in Agaricales revealed by the genome sequences of Fistulina hepatica and Cylindrobasidium torrendii.</title>
        <authorList>
            <person name="Floudas D."/>
            <person name="Held B.W."/>
            <person name="Riley R."/>
            <person name="Nagy L.G."/>
            <person name="Koehler G."/>
            <person name="Ransdell A.S."/>
            <person name="Younus H."/>
            <person name="Chow J."/>
            <person name="Chiniquy J."/>
            <person name="Lipzen A."/>
            <person name="Tritt A."/>
            <person name="Sun H."/>
            <person name="Haridas S."/>
            <person name="LaButti K."/>
            <person name="Ohm R.A."/>
            <person name="Kues U."/>
            <person name="Blanchette R.A."/>
            <person name="Grigoriev I.V."/>
            <person name="Minto R.E."/>
            <person name="Hibbett D.S."/>
        </authorList>
    </citation>
    <scope>NUCLEOTIDE SEQUENCE [LARGE SCALE GENOMIC DNA]</scope>
    <source>
        <strain evidence="6 7">FP15055 ss-10</strain>
    </source>
</reference>
<dbReference type="Pfam" id="PF01753">
    <property type="entry name" value="zf-MYND"/>
    <property type="match status" value="1"/>
</dbReference>
<evidence type="ECO:0000256" key="2">
    <source>
        <dbReference type="ARBA" id="ARBA00022771"/>
    </source>
</evidence>
<keyword evidence="7" id="KW-1185">Reference proteome</keyword>
<name>A0A0D7BT36_9AGAR</name>
<dbReference type="PANTHER" id="PTHR10237:SF14">
    <property type="entry name" value="MYND-TYPE DOMAIN-CONTAINING PROTEIN"/>
    <property type="match status" value="1"/>
</dbReference>
<dbReference type="Proteomes" id="UP000054007">
    <property type="component" value="Unassembled WGS sequence"/>
</dbReference>
<dbReference type="EMBL" id="KN880436">
    <property type="protein sequence ID" value="KIY73334.1"/>
    <property type="molecule type" value="Genomic_DNA"/>
</dbReference>
<proteinExistence type="predicted"/>
<keyword evidence="2 4" id="KW-0863">Zinc-finger</keyword>
<dbReference type="InterPro" id="IPR002893">
    <property type="entry name" value="Znf_MYND"/>
</dbReference>
<dbReference type="AlphaFoldDB" id="A0A0D7BT36"/>
<evidence type="ECO:0000256" key="3">
    <source>
        <dbReference type="ARBA" id="ARBA00022833"/>
    </source>
</evidence>
<dbReference type="GO" id="GO:0000981">
    <property type="term" value="F:DNA-binding transcription factor activity, RNA polymerase II-specific"/>
    <property type="evidence" value="ECO:0007669"/>
    <property type="project" value="TreeGrafter"/>
</dbReference>
<protein>
    <recommendedName>
        <fullName evidence="5">MYND-type domain-containing protein</fullName>
    </recommendedName>
</protein>
<dbReference type="Gene3D" id="6.10.140.2220">
    <property type="match status" value="1"/>
</dbReference>
<dbReference type="PROSITE" id="PS01360">
    <property type="entry name" value="ZF_MYND_1"/>
    <property type="match status" value="1"/>
</dbReference>
<dbReference type="STRING" id="1314674.A0A0D7BT36"/>
<evidence type="ECO:0000259" key="5">
    <source>
        <dbReference type="PROSITE" id="PS50865"/>
    </source>
</evidence>
<evidence type="ECO:0000256" key="4">
    <source>
        <dbReference type="PROSITE-ProRule" id="PRU00134"/>
    </source>
</evidence>
<organism evidence="6 7">
    <name type="scientific">Cylindrobasidium torrendii FP15055 ss-10</name>
    <dbReference type="NCBI Taxonomy" id="1314674"/>
    <lineage>
        <taxon>Eukaryota</taxon>
        <taxon>Fungi</taxon>
        <taxon>Dikarya</taxon>
        <taxon>Basidiomycota</taxon>
        <taxon>Agaricomycotina</taxon>
        <taxon>Agaricomycetes</taxon>
        <taxon>Agaricomycetidae</taxon>
        <taxon>Agaricales</taxon>
        <taxon>Marasmiineae</taxon>
        <taxon>Physalacriaceae</taxon>
        <taxon>Cylindrobasidium</taxon>
    </lineage>
</organism>
<evidence type="ECO:0000313" key="7">
    <source>
        <dbReference type="Proteomes" id="UP000054007"/>
    </source>
</evidence>
<dbReference type="OrthoDB" id="341421at2759"/>
<dbReference type="GO" id="GO:0005634">
    <property type="term" value="C:nucleus"/>
    <property type="evidence" value="ECO:0007669"/>
    <property type="project" value="TreeGrafter"/>
</dbReference>
<dbReference type="PROSITE" id="PS50865">
    <property type="entry name" value="ZF_MYND_2"/>
    <property type="match status" value="1"/>
</dbReference>
<evidence type="ECO:0000313" key="6">
    <source>
        <dbReference type="EMBL" id="KIY73334.1"/>
    </source>
</evidence>
<dbReference type="GO" id="GO:0008270">
    <property type="term" value="F:zinc ion binding"/>
    <property type="evidence" value="ECO:0007669"/>
    <property type="project" value="UniProtKB-KW"/>
</dbReference>